<name>A0A183EZ44_9BILA</name>
<dbReference type="EMBL" id="UYRT01109491">
    <property type="protein sequence ID" value="VDN45278.1"/>
    <property type="molecule type" value="Genomic_DNA"/>
</dbReference>
<reference evidence="4" key="1">
    <citation type="submission" date="2016-06" db="UniProtKB">
        <authorList>
            <consortium name="WormBaseParasite"/>
        </authorList>
    </citation>
    <scope>IDENTIFICATION</scope>
</reference>
<feature type="compositionally biased region" description="Basic and acidic residues" evidence="1">
    <location>
        <begin position="9"/>
        <end position="20"/>
    </location>
</feature>
<feature type="region of interest" description="Disordered" evidence="1">
    <location>
        <begin position="1"/>
        <end position="26"/>
    </location>
</feature>
<dbReference type="AlphaFoldDB" id="A0A183EZ44"/>
<dbReference type="WBParaSite" id="GPUH_0002626501-mRNA-1">
    <property type="protein sequence ID" value="GPUH_0002626501-mRNA-1"/>
    <property type="gene ID" value="GPUH_0002626501"/>
</dbReference>
<evidence type="ECO:0000313" key="4">
    <source>
        <dbReference type="WBParaSite" id="GPUH_0002626501-mRNA-1"/>
    </source>
</evidence>
<evidence type="ECO:0000313" key="2">
    <source>
        <dbReference type="EMBL" id="VDN45278.1"/>
    </source>
</evidence>
<evidence type="ECO:0000256" key="1">
    <source>
        <dbReference type="SAM" id="MobiDB-lite"/>
    </source>
</evidence>
<sequence>MANFLDEGISEKFGEAKDEEQAPAEKMSRSMALTDFVYLMHLELEKLV</sequence>
<evidence type="ECO:0000313" key="3">
    <source>
        <dbReference type="Proteomes" id="UP000271098"/>
    </source>
</evidence>
<accession>A0A183EZ44</accession>
<dbReference type="Proteomes" id="UP000271098">
    <property type="component" value="Unassembled WGS sequence"/>
</dbReference>
<gene>
    <name evidence="2" type="ORF">GPUH_LOCUS26235</name>
</gene>
<organism evidence="4">
    <name type="scientific">Gongylonema pulchrum</name>
    <dbReference type="NCBI Taxonomy" id="637853"/>
    <lineage>
        <taxon>Eukaryota</taxon>
        <taxon>Metazoa</taxon>
        <taxon>Ecdysozoa</taxon>
        <taxon>Nematoda</taxon>
        <taxon>Chromadorea</taxon>
        <taxon>Rhabditida</taxon>
        <taxon>Spirurina</taxon>
        <taxon>Spiruromorpha</taxon>
        <taxon>Spiruroidea</taxon>
        <taxon>Gongylonematidae</taxon>
        <taxon>Gongylonema</taxon>
    </lineage>
</organism>
<reference evidence="2 3" key="2">
    <citation type="submission" date="2018-11" db="EMBL/GenBank/DDBJ databases">
        <authorList>
            <consortium name="Pathogen Informatics"/>
        </authorList>
    </citation>
    <scope>NUCLEOTIDE SEQUENCE [LARGE SCALE GENOMIC DNA]</scope>
</reference>
<proteinExistence type="predicted"/>
<protein>
    <submittedName>
        <fullName evidence="2 4">Uncharacterized protein</fullName>
    </submittedName>
</protein>
<keyword evidence="3" id="KW-1185">Reference proteome</keyword>